<dbReference type="eggNOG" id="ENOG502RY7K">
    <property type="taxonomic scope" value="Eukaryota"/>
</dbReference>
<dbReference type="HOGENOM" id="CLU_046025_2_0_1"/>
<dbReference type="AlphaFoldDB" id="S8DLV1"/>
<proteinExistence type="predicted"/>
<dbReference type="PANTHER" id="PTHR40465">
    <property type="entry name" value="CHROMOSOME 1, WHOLE GENOME SHOTGUN SEQUENCE"/>
    <property type="match status" value="1"/>
</dbReference>
<keyword evidence="1" id="KW-0472">Membrane</keyword>
<dbReference type="OrthoDB" id="3183258at2759"/>
<dbReference type="STRING" id="743788.S8DLV1"/>
<dbReference type="Proteomes" id="UP000015241">
    <property type="component" value="Unassembled WGS sequence"/>
</dbReference>
<dbReference type="InterPro" id="IPR045339">
    <property type="entry name" value="DUF6534"/>
</dbReference>
<evidence type="ECO:0000313" key="4">
    <source>
        <dbReference type="Proteomes" id="UP000015241"/>
    </source>
</evidence>
<evidence type="ECO:0000256" key="1">
    <source>
        <dbReference type="SAM" id="Phobius"/>
    </source>
</evidence>
<feature type="domain" description="DUF6534" evidence="2">
    <location>
        <begin position="174"/>
        <end position="257"/>
    </location>
</feature>
<dbReference type="PANTHER" id="PTHR40465:SF1">
    <property type="entry name" value="DUF6534 DOMAIN-CONTAINING PROTEIN"/>
    <property type="match status" value="1"/>
</dbReference>
<feature type="transmembrane region" description="Helical" evidence="1">
    <location>
        <begin position="55"/>
        <end position="76"/>
    </location>
</feature>
<feature type="transmembrane region" description="Helical" evidence="1">
    <location>
        <begin position="20"/>
        <end position="43"/>
    </location>
</feature>
<dbReference type="Pfam" id="PF20152">
    <property type="entry name" value="DUF6534"/>
    <property type="match status" value="1"/>
</dbReference>
<keyword evidence="4" id="KW-1185">Reference proteome</keyword>
<dbReference type="EMBL" id="KE504232">
    <property type="protein sequence ID" value="EPS94466.1"/>
    <property type="molecule type" value="Genomic_DNA"/>
</dbReference>
<feature type="transmembrane region" description="Helical" evidence="1">
    <location>
        <begin position="164"/>
        <end position="187"/>
    </location>
</feature>
<keyword evidence="1" id="KW-1133">Transmembrane helix</keyword>
<gene>
    <name evidence="3" type="ORF">FOMPIDRAFT_1055074</name>
</gene>
<accession>S8DLV1</accession>
<reference evidence="3 4" key="1">
    <citation type="journal article" date="2012" name="Science">
        <title>The Paleozoic origin of enzymatic lignin decomposition reconstructed from 31 fungal genomes.</title>
        <authorList>
            <person name="Floudas D."/>
            <person name="Binder M."/>
            <person name="Riley R."/>
            <person name="Barry K."/>
            <person name="Blanchette R.A."/>
            <person name="Henrissat B."/>
            <person name="Martinez A.T."/>
            <person name="Otillar R."/>
            <person name="Spatafora J.W."/>
            <person name="Yadav J.S."/>
            <person name="Aerts A."/>
            <person name="Benoit I."/>
            <person name="Boyd A."/>
            <person name="Carlson A."/>
            <person name="Copeland A."/>
            <person name="Coutinho P.M."/>
            <person name="de Vries R.P."/>
            <person name="Ferreira P."/>
            <person name="Findley K."/>
            <person name="Foster B."/>
            <person name="Gaskell J."/>
            <person name="Glotzer D."/>
            <person name="Gorecki P."/>
            <person name="Heitman J."/>
            <person name="Hesse C."/>
            <person name="Hori C."/>
            <person name="Igarashi K."/>
            <person name="Jurgens J.A."/>
            <person name="Kallen N."/>
            <person name="Kersten P."/>
            <person name="Kohler A."/>
            <person name="Kuees U."/>
            <person name="Kumar T.K.A."/>
            <person name="Kuo A."/>
            <person name="LaButti K."/>
            <person name="Larrondo L.F."/>
            <person name="Lindquist E."/>
            <person name="Ling A."/>
            <person name="Lombard V."/>
            <person name="Lucas S."/>
            <person name="Lundell T."/>
            <person name="Martin R."/>
            <person name="McLaughlin D.J."/>
            <person name="Morgenstern I."/>
            <person name="Morin E."/>
            <person name="Murat C."/>
            <person name="Nagy L.G."/>
            <person name="Nolan M."/>
            <person name="Ohm R.A."/>
            <person name="Patyshakuliyeva A."/>
            <person name="Rokas A."/>
            <person name="Ruiz-Duenas F.J."/>
            <person name="Sabat G."/>
            <person name="Salamov A."/>
            <person name="Samejima M."/>
            <person name="Schmutz J."/>
            <person name="Slot J.C."/>
            <person name="St John F."/>
            <person name="Stenlid J."/>
            <person name="Sun H."/>
            <person name="Sun S."/>
            <person name="Syed K."/>
            <person name="Tsang A."/>
            <person name="Wiebenga A."/>
            <person name="Young D."/>
            <person name="Pisabarro A."/>
            <person name="Eastwood D.C."/>
            <person name="Martin F."/>
            <person name="Cullen D."/>
            <person name="Grigoriev I.V."/>
            <person name="Hibbett D.S."/>
        </authorList>
    </citation>
    <scope>NUCLEOTIDE SEQUENCE</scope>
    <source>
        <strain evidence="4">FP-58527</strain>
    </source>
</reference>
<keyword evidence="1" id="KW-0812">Transmembrane</keyword>
<name>S8DLV1_FOMSC</name>
<evidence type="ECO:0000259" key="2">
    <source>
        <dbReference type="Pfam" id="PF20152"/>
    </source>
</evidence>
<evidence type="ECO:0000313" key="3">
    <source>
        <dbReference type="EMBL" id="EPS94466.1"/>
    </source>
</evidence>
<feature type="transmembrane region" description="Helical" evidence="1">
    <location>
        <begin position="207"/>
        <end position="228"/>
    </location>
</feature>
<dbReference type="InParanoid" id="S8DLV1"/>
<sequence length="340" mass="37330">MASNLTLQAAEQLAKSTEGPALVGVFVNLTLFGVMISQSVFYFTNYPNDPRWIKCYVAFLVLADTLNAVFICAWIYRVLINNFGNVNALGRGDWLFETEQALTGIVSFQVQMFYAWRIWKLVGNRYLVGLVALTATVGGLSGIGTAIAIGMRPEFFGFIHLKQIIILWLLGEGISDIIITATLTWYLRKHLGGYSKTDGVVSKVMNLIVSNGLLTATFAIGDLICYFATEKAYHLIFNFPLCKLYGNSVMSTLNARAIFMSSSNGSPSAYHSDPPIKLGDRSGRPDISGILATSADGARTQTQIMVNVETHEMTDIQGSTDQVSDDYKHPQDDYKGAIVV</sequence>
<feature type="transmembrane region" description="Helical" evidence="1">
    <location>
        <begin position="126"/>
        <end position="152"/>
    </location>
</feature>
<organism evidence="3 4">
    <name type="scientific">Fomitopsis schrenkii</name>
    <name type="common">Brown rot fungus</name>
    <dbReference type="NCBI Taxonomy" id="2126942"/>
    <lineage>
        <taxon>Eukaryota</taxon>
        <taxon>Fungi</taxon>
        <taxon>Dikarya</taxon>
        <taxon>Basidiomycota</taxon>
        <taxon>Agaricomycotina</taxon>
        <taxon>Agaricomycetes</taxon>
        <taxon>Polyporales</taxon>
        <taxon>Fomitopsis</taxon>
    </lineage>
</organism>
<protein>
    <recommendedName>
        <fullName evidence="2">DUF6534 domain-containing protein</fullName>
    </recommendedName>
</protein>